<comment type="caution">
    <text evidence="2">The sequence shown here is derived from an EMBL/GenBank/DDBJ whole genome shotgun (WGS) entry which is preliminary data.</text>
</comment>
<evidence type="ECO:0000313" key="5">
    <source>
        <dbReference type="Proteomes" id="UP000241954"/>
    </source>
</evidence>
<feature type="chain" id="PRO_5030006001" evidence="1">
    <location>
        <begin position="21"/>
        <end position="161"/>
    </location>
</feature>
<protein>
    <submittedName>
        <fullName evidence="2">Uncharacterized protein</fullName>
    </submittedName>
</protein>
<dbReference type="RefSeq" id="WP_045038232.1">
    <property type="nucleotide sequence ID" value="NZ_JZSR01000037.1"/>
</dbReference>
<dbReference type="Proteomes" id="UP000241190">
    <property type="component" value="Unassembled WGS sequence"/>
</dbReference>
<dbReference type="OrthoDB" id="5825246at2"/>
<organism evidence="2 5">
    <name type="scientific">Photobacterium iliopiscarium</name>
    <dbReference type="NCBI Taxonomy" id="56192"/>
    <lineage>
        <taxon>Bacteria</taxon>
        <taxon>Pseudomonadati</taxon>
        <taxon>Pseudomonadota</taxon>
        <taxon>Gammaproteobacteria</taxon>
        <taxon>Vibrionales</taxon>
        <taxon>Vibrionaceae</taxon>
        <taxon>Photobacterium</taxon>
    </lineage>
</organism>
<proteinExistence type="predicted"/>
<keyword evidence="1" id="KW-0732">Signal</keyword>
<name>A0A0D8P6A6_9GAMM</name>
<dbReference type="GeneID" id="93548447"/>
<gene>
    <name evidence="2" type="ORF">C9I88_06940</name>
    <name evidence="3" type="ORF">C9J52_07795</name>
</gene>
<accession>A0A0D8P6A6</accession>
<keyword evidence="4" id="KW-1185">Reference proteome</keyword>
<feature type="signal peptide" evidence="1">
    <location>
        <begin position="1"/>
        <end position="20"/>
    </location>
</feature>
<reference evidence="2 5" key="1">
    <citation type="submission" date="2018-01" db="EMBL/GenBank/DDBJ databases">
        <title>Whole genome sequencing of Histamine producing bacteria.</title>
        <authorList>
            <person name="Butler K."/>
        </authorList>
    </citation>
    <scope>NUCLEOTIDE SEQUENCE [LARGE SCALE GENOMIC DNA]</scope>
    <source>
        <strain evidence="3 4">ATCC 51761</strain>
        <strain evidence="2 5">NCIMB 13481</strain>
    </source>
</reference>
<dbReference type="Proteomes" id="UP000241954">
    <property type="component" value="Unassembled WGS sequence"/>
</dbReference>
<evidence type="ECO:0000313" key="3">
    <source>
        <dbReference type="EMBL" id="PSW98367.1"/>
    </source>
</evidence>
<evidence type="ECO:0000313" key="2">
    <source>
        <dbReference type="EMBL" id="PSV97803.1"/>
    </source>
</evidence>
<dbReference type="AlphaFoldDB" id="A0A0D8P6A6"/>
<dbReference type="EMBL" id="PYLW01000005">
    <property type="protein sequence ID" value="PSV97803.1"/>
    <property type="molecule type" value="Genomic_DNA"/>
</dbReference>
<sequence length="161" mass="18035">MKKIYLVILTIALFSSHAFADSNIWLNSNNKSITPNAIIKNHQIWLPTNQTQTPNFVIFDQMDQNKITQALTNNQGVIVIKNNQIWVNEISTQPPFAILRSGNQIWLQDNHGTVANAIIKPNGTLWLSTNNSTIASAYIEGNNQHQDGFIIAALLLSQQLQ</sequence>
<dbReference type="EMBL" id="PYOP01000009">
    <property type="protein sequence ID" value="PSW98367.1"/>
    <property type="molecule type" value="Genomic_DNA"/>
</dbReference>
<evidence type="ECO:0000313" key="4">
    <source>
        <dbReference type="Proteomes" id="UP000241190"/>
    </source>
</evidence>
<evidence type="ECO:0000256" key="1">
    <source>
        <dbReference type="SAM" id="SignalP"/>
    </source>
</evidence>